<keyword evidence="2" id="KW-0406">Ion transport</keyword>
<dbReference type="SUPFAM" id="SSF51735">
    <property type="entry name" value="NAD(P)-binding Rossmann-fold domains"/>
    <property type="match status" value="1"/>
</dbReference>
<dbReference type="PANTHER" id="PTHR43833">
    <property type="entry name" value="POTASSIUM CHANNEL PROTEIN 2-RELATED-RELATED"/>
    <property type="match status" value="1"/>
</dbReference>
<evidence type="ECO:0000256" key="2">
    <source>
        <dbReference type="ARBA" id="ARBA00023065"/>
    </source>
</evidence>
<protein>
    <recommendedName>
        <fullName evidence="3">RCK C-terminal domain-containing protein</fullName>
    </recommendedName>
</protein>
<dbReference type="GO" id="GO:0008324">
    <property type="term" value="F:monoatomic cation transmembrane transporter activity"/>
    <property type="evidence" value="ECO:0007669"/>
    <property type="project" value="InterPro"/>
</dbReference>
<dbReference type="HOGENOM" id="CLU_1631586_0_0_2"/>
<dbReference type="Gene3D" id="3.30.70.1450">
    <property type="entry name" value="Regulator of K+ conductance, C-terminal domain"/>
    <property type="match status" value="1"/>
</dbReference>
<feature type="domain" description="RCK C-terminal" evidence="3">
    <location>
        <begin position="81"/>
        <end position="162"/>
    </location>
</feature>
<proteinExistence type="predicted"/>
<dbReference type="InterPro" id="IPR003148">
    <property type="entry name" value="RCK_N"/>
</dbReference>
<organism evidence="4 5">
    <name type="scientific">Haloarcula hispanica N601</name>
    <dbReference type="NCBI Taxonomy" id="1417673"/>
    <lineage>
        <taxon>Archaea</taxon>
        <taxon>Methanobacteriati</taxon>
        <taxon>Methanobacteriota</taxon>
        <taxon>Stenosarchaea group</taxon>
        <taxon>Halobacteria</taxon>
        <taxon>Halobacteriales</taxon>
        <taxon>Haloarculaceae</taxon>
        <taxon>Haloarcula</taxon>
    </lineage>
</organism>
<keyword evidence="5" id="KW-1185">Reference proteome</keyword>
<sequence length="162" mass="17515">MQVVIVGAGQVGTLITATDSDEKNLLVSLLAKDVGVQRTVAIVEDGEYAPLFEAVGVDVAVNPREVTAEEIIRFTQEGQIENLSLVENRQAEVIEIEVTEESVLADRPINESITDLPSEVVIGAVTRGREFIVPRGETIIKPGDHVVLFVSTHILSEVMNAI</sequence>
<evidence type="ECO:0000256" key="1">
    <source>
        <dbReference type="ARBA" id="ARBA00022448"/>
    </source>
</evidence>
<reference evidence="4 5" key="1">
    <citation type="journal article" date="2014" name="Genome Announc.">
        <title>Complete Genome Sequence of the Extremely Halophilic Archaeon Haloarcula hispanica Strain N601.</title>
        <authorList>
            <person name="Ding J.Y."/>
            <person name="Chiang P.W."/>
            <person name="Hong M.J."/>
            <person name="Dyall-Smith M."/>
            <person name="Tang S.L."/>
        </authorList>
    </citation>
    <scope>NUCLEOTIDE SEQUENCE [LARGE SCALE GENOMIC DNA]</scope>
    <source>
        <strain evidence="4 5">N601</strain>
    </source>
</reference>
<dbReference type="InterPro" id="IPR006037">
    <property type="entry name" value="RCK_C"/>
</dbReference>
<evidence type="ECO:0000259" key="3">
    <source>
        <dbReference type="PROSITE" id="PS51202"/>
    </source>
</evidence>
<keyword evidence="1" id="KW-0813">Transport</keyword>
<dbReference type="Proteomes" id="UP000018572">
    <property type="component" value="Plasmid pHH126"/>
</dbReference>
<name>V5TRQ4_HALHI</name>
<dbReference type="SUPFAM" id="SSF116726">
    <property type="entry name" value="TrkA C-terminal domain-like"/>
    <property type="match status" value="1"/>
</dbReference>
<gene>
    <name evidence="4" type="ORF">HISP_17610</name>
</gene>
<dbReference type="InterPro" id="IPR036721">
    <property type="entry name" value="RCK_C_sf"/>
</dbReference>
<evidence type="ECO:0000313" key="4">
    <source>
        <dbReference type="EMBL" id="AHB67981.1"/>
    </source>
</evidence>
<dbReference type="PANTHER" id="PTHR43833:SF5">
    <property type="entry name" value="TRK SYSTEM POTASSIUM UPTAKE PROTEIN TRKA"/>
    <property type="match status" value="1"/>
</dbReference>
<dbReference type="EMBL" id="CP006886">
    <property type="protein sequence ID" value="AHB67981.1"/>
    <property type="molecule type" value="Genomic_DNA"/>
</dbReference>
<dbReference type="Gene3D" id="3.40.50.720">
    <property type="entry name" value="NAD(P)-binding Rossmann-like Domain"/>
    <property type="match status" value="1"/>
</dbReference>
<dbReference type="Pfam" id="PF02254">
    <property type="entry name" value="TrkA_N"/>
    <property type="match status" value="1"/>
</dbReference>
<dbReference type="InterPro" id="IPR050721">
    <property type="entry name" value="Trk_Ktr_HKT_K-transport"/>
</dbReference>
<evidence type="ECO:0000313" key="5">
    <source>
        <dbReference type="Proteomes" id="UP000018572"/>
    </source>
</evidence>
<dbReference type="PROSITE" id="PS51202">
    <property type="entry name" value="RCK_C"/>
    <property type="match status" value="1"/>
</dbReference>
<accession>V5TRQ4</accession>
<keyword evidence="4" id="KW-0614">Plasmid</keyword>
<geneLocation type="plasmid" evidence="4 5">
    <name>pHH126</name>
</geneLocation>
<dbReference type="KEGG" id="hhn:HISP_17610"/>
<dbReference type="InterPro" id="IPR036291">
    <property type="entry name" value="NAD(P)-bd_dom_sf"/>
</dbReference>
<dbReference type="Pfam" id="PF02080">
    <property type="entry name" value="TrkA_C"/>
    <property type="match status" value="1"/>
</dbReference>
<dbReference type="AlphaFoldDB" id="V5TRQ4"/>
<dbReference type="GO" id="GO:0006813">
    <property type="term" value="P:potassium ion transport"/>
    <property type="evidence" value="ECO:0007669"/>
    <property type="project" value="InterPro"/>
</dbReference>